<feature type="compositionally biased region" description="Polar residues" evidence="1">
    <location>
        <begin position="22"/>
        <end position="34"/>
    </location>
</feature>
<sequence>MSDNVKTTLSTDDNTDKEIKSDVSSATNGDTNSSTSVRLFGQFKQNGFGFNSLSTSTFGQVLPKEKTD</sequence>
<feature type="non-terminal residue" evidence="2">
    <location>
        <position position="68"/>
    </location>
</feature>
<feature type="non-terminal residue" evidence="2">
    <location>
        <position position="1"/>
    </location>
</feature>
<evidence type="ECO:0000313" key="2">
    <source>
        <dbReference type="EMBL" id="CAF4213225.1"/>
    </source>
</evidence>
<dbReference type="EMBL" id="CAJOBB010008690">
    <property type="protein sequence ID" value="CAF4213225.1"/>
    <property type="molecule type" value="Genomic_DNA"/>
</dbReference>
<protein>
    <submittedName>
        <fullName evidence="2">Uncharacterized protein</fullName>
    </submittedName>
</protein>
<gene>
    <name evidence="2" type="ORF">KXQ929_LOCUS40773</name>
</gene>
<evidence type="ECO:0000256" key="1">
    <source>
        <dbReference type="SAM" id="MobiDB-lite"/>
    </source>
</evidence>
<feature type="compositionally biased region" description="Polar residues" evidence="1">
    <location>
        <begin position="1"/>
        <end position="12"/>
    </location>
</feature>
<feature type="region of interest" description="Disordered" evidence="1">
    <location>
        <begin position="1"/>
        <end position="34"/>
    </location>
</feature>
<reference evidence="2" key="1">
    <citation type="submission" date="2021-02" db="EMBL/GenBank/DDBJ databases">
        <authorList>
            <person name="Nowell W R."/>
        </authorList>
    </citation>
    <scope>NUCLEOTIDE SEQUENCE</scope>
</reference>
<name>A0A820CBB0_9BILA</name>
<evidence type="ECO:0000313" key="3">
    <source>
        <dbReference type="Proteomes" id="UP000663868"/>
    </source>
</evidence>
<organism evidence="2 3">
    <name type="scientific">Adineta steineri</name>
    <dbReference type="NCBI Taxonomy" id="433720"/>
    <lineage>
        <taxon>Eukaryota</taxon>
        <taxon>Metazoa</taxon>
        <taxon>Spiralia</taxon>
        <taxon>Gnathifera</taxon>
        <taxon>Rotifera</taxon>
        <taxon>Eurotatoria</taxon>
        <taxon>Bdelloidea</taxon>
        <taxon>Adinetida</taxon>
        <taxon>Adinetidae</taxon>
        <taxon>Adineta</taxon>
    </lineage>
</organism>
<accession>A0A820CBB0</accession>
<dbReference type="Proteomes" id="UP000663868">
    <property type="component" value="Unassembled WGS sequence"/>
</dbReference>
<dbReference type="AlphaFoldDB" id="A0A820CBB0"/>
<comment type="caution">
    <text evidence="2">The sequence shown here is derived from an EMBL/GenBank/DDBJ whole genome shotgun (WGS) entry which is preliminary data.</text>
</comment>
<proteinExistence type="predicted"/>